<dbReference type="AlphaFoldDB" id="A0A3M5GCB8"/>
<reference evidence="1 2" key="1">
    <citation type="submission" date="2018-08" db="EMBL/GenBank/DDBJ databases">
        <title>Recombination of ecologically and evolutionarily significant loci maintains genetic cohesion in the Pseudomonas syringae species complex.</title>
        <authorList>
            <person name="Dillon M."/>
            <person name="Thakur S."/>
            <person name="Almeida R.N.D."/>
            <person name="Weir B.S."/>
            <person name="Guttman D.S."/>
        </authorList>
    </citation>
    <scope>NUCLEOTIDE SEQUENCE [LARGE SCALE GENOMIC DNA]</scope>
    <source>
        <strain evidence="1 2">ICMP 9421</strain>
    </source>
</reference>
<accession>A0A3M5GCB8</accession>
<comment type="caution">
    <text evidence="1">The sequence shown here is derived from an EMBL/GenBank/DDBJ whole genome shotgun (WGS) entry which is preliminary data.</text>
</comment>
<evidence type="ECO:0000313" key="2">
    <source>
        <dbReference type="Proteomes" id="UP000270499"/>
    </source>
</evidence>
<protein>
    <submittedName>
        <fullName evidence="1">Uncharacterized protein</fullName>
    </submittedName>
</protein>
<evidence type="ECO:0000313" key="1">
    <source>
        <dbReference type="EMBL" id="RMS84166.1"/>
    </source>
</evidence>
<gene>
    <name evidence="1" type="ORF">ALP59_04702</name>
</gene>
<name>A0A3M5GCB8_PSESS</name>
<proteinExistence type="predicted"/>
<dbReference type="EMBL" id="RBSW01000093">
    <property type="protein sequence ID" value="RMS84166.1"/>
    <property type="molecule type" value="Genomic_DNA"/>
</dbReference>
<organism evidence="1 2">
    <name type="scientific">Pseudomonas savastanoi</name>
    <name type="common">Pseudomonas syringae pv. savastanoi</name>
    <dbReference type="NCBI Taxonomy" id="29438"/>
    <lineage>
        <taxon>Bacteria</taxon>
        <taxon>Pseudomonadati</taxon>
        <taxon>Pseudomonadota</taxon>
        <taxon>Gammaproteobacteria</taxon>
        <taxon>Pseudomonadales</taxon>
        <taxon>Pseudomonadaceae</taxon>
        <taxon>Pseudomonas</taxon>
    </lineage>
</organism>
<dbReference type="Proteomes" id="UP000270499">
    <property type="component" value="Unassembled WGS sequence"/>
</dbReference>
<sequence>MTYSFSFCIMQLSPRSGALQRCTEQARQAVEMFPDVGCPQGRLMELNWHLSSIWARSWRNVLMMLVMDRLPILGQVFGFRDFFSLR</sequence>